<dbReference type="PANTHER" id="PTHR21461:SF69">
    <property type="entry name" value="GLYCOSYLTRANSFERASE FAMILY 92 PROTEIN"/>
    <property type="match status" value="1"/>
</dbReference>
<sequence length="520" mass="60243">MMARFHPKRLAASIFVIVGLTSMYKFIILRPPLDIQPTQKLLLDTIKTTSLALDNSVHLKHSFEPRQTNQTVTQHKQSAAVHVNKTETRNDRNFGLNPIKVHEDVHMDAIKVRFDSKTGLMSCPGLSKPQNIPNDTQVFQELRKGDRLIFGFGAYYDVRRNLIRITAIQDAHTANRPKFCQLWKESSNDVTVTKMRIERNQGGHGNRYNGAFLTCPLQEDGGVYSAVSITFEECERAQNIFSIQYPQIDDISDEPANDFNVCLEAPLNLNYSRYYELIEWIEMNRILGASHFTIYNHTSSNLVKTVLESYIKDGIVTLVQWPIPLRVHIWPQPKSYVEEIHYYGQTAMINDCLYRMRHSAKYLVFVDLDEFIIPKKTQTWIEFIKENDPKRRMGGYVFRNVFFRKEWDSGSAISNDQTVQKLKLVTLMKTKKETKIWPPYQRSKLIIDPLKIKEMGAHQIWGEKSGADLVVDPKDGLLHHYRNWENPSDLPGPVDETMLKYKDDLIDAVIKRYAKLGLNY</sequence>
<evidence type="ECO:0000256" key="6">
    <source>
        <dbReference type="ARBA" id="ARBA00022989"/>
    </source>
</evidence>
<dbReference type="AlphaFoldDB" id="A0A8J1Y8Q7"/>
<dbReference type="GO" id="GO:0016020">
    <property type="term" value="C:membrane"/>
    <property type="evidence" value="ECO:0007669"/>
    <property type="project" value="UniProtKB-SubCell"/>
</dbReference>
<protein>
    <recommendedName>
        <fullName evidence="8">Glycosyltransferase family 92 protein</fullName>
        <ecNumber evidence="8">2.4.1.-</ecNumber>
    </recommendedName>
</protein>
<comment type="similarity">
    <text evidence="2 8">Belongs to the glycosyltransferase 92 family.</text>
</comment>
<evidence type="ECO:0000256" key="8">
    <source>
        <dbReference type="RuleBase" id="RU366017"/>
    </source>
</evidence>
<comment type="caution">
    <text evidence="9">The sequence shown here is derived from an EMBL/GenBank/DDBJ whole genome shotgun (WGS) entry which is preliminary data.</text>
</comment>
<evidence type="ECO:0000256" key="7">
    <source>
        <dbReference type="ARBA" id="ARBA00023136"/>
    </source>
</evidence>
<keyword evidence="6" id="KW-1133">Transmembrane helix</keyword>
<keyword evidence="4 8" id="KW-0808">Transferase</keyword>
<accession>A0A8J1Y8Q7</accession>
<dbReference type="Proteomes" id="UP000749559">
    <property type="component" value="Unassembled WGS sequence"/>
</dbReference>
<dbReference type="Pfam" id="PF01697">
    <property type="entry name" value="Glyco_transf_92"/>
    <property type="match status" value="1"/>
</dbReference>
<keyword evidence="3 8" id="KW-0328">Glycosyltransferase</keyword>
<dbReference type="EC" id="2.4.1.-" evidence="8"/>
<evidence type="ECO:0000256" key="5">
    <source>
        <dbReference type="ARBA" id="ARBA00022692"/>
    </source>
</evidence>
<dbReference type="OrthoDB" id="2526284at2759"/>
<keyword evidence="10" id="KW-1185">Reference proteome</keyword>
<dbReference type="EMBL" id="CAIIXF020000003">
    <property type="protein sequence ID" value="CAH1778963.1"/>
    <property type="molecule type" value="Genomic_DNA"/>
</dbReference>
<reference evidence="9" key="1">
    <citation type="submission" date="2022-03" db="EMBL/GenBank/DDBJ databases">
        <authorList>
            <person name="Martin C."/>
        </authorList>
    </citation>
    <scope>NUCLEOTIDE SEQUENCE</scope>
</reference>
<comment type="subcellular location">
    <subcellularLocation>
        <location evidence="1">Membrane</location>
        <topology evidence="1">Single-pass membrane protein</topology>
    </subcellularLocation>
</comment>
<evidence type="ECO:0000313" key="10">
    <source>
        <dbReference type="Proteomes" id="UP000749559"/>
    </source>
</evidence>
<dbReference type="PANTHER" id="PTHR21461">
    <property type="entry name" value="GLYCOSYLTRANSFERASE FAMILY 92 PROTEIN"/>
    <property type="match status" value="1"/>
</dbReference>
<organism evidence="9 10">
    <name type="scientific">Owenia fusiformis</name>
    <name type="common">Polychaete worm</name>
    <dbReference type="NCBI Taxonomy" id="6347"/>
    <lineage>
        <taxon>Eukaryota</taxon>
        <taxon>Metazoa</taxon>
        <taxon>Spiralia</taxon>
        <taxon>Lophotrochozoa</taxon>
        <taxon>Annelida</taxon>
        <taxon>Polychaeta</taxon>
        <taxon>Sedentaria</taxon>
        <taxon>Canalipalpata</taxon>
        <taxon>Sabellida</taxon>
        <taxon>Oweniida</taxon>
        <taxon>Oweniidae</taxon>
        <taxon>Owenia</taxon>
    </lineage>
</organism>
<evidence type="ECO:0000256" key="1">
    <source>
        <dbReference type="ARBA" id="ARBA00004167"/>
    </source>
</evidence>
<keyword evidence="7" id="KW-0472">Membrane</keyword>
<evidence type="ECO:0000256" key="3">
    <source>
        <dbReference type="ARBA" id="ARBA00022676"/>
    </source>
</evidence>
<dbReference type="GO" id="GO:0005737">
    <property type="term" value="C:cytoplasm"/>
    <property type="evidence" value="ECO:0007669"/>
    <property type="project" value="TreeGrafter"/>
</dbReference>
<dbReference type="GO" id="GO:0016757">
    <property type="term" value="F:glycosyltransferase activity"/>
    <property type="evidence" value="ECO:0007669"/>
    <property type="project" value="UniProtKB-UniRule"/>
</dbReference>
<dbReference type="InterPro" id="IPR008166">
    <property type="entry name" value="Glyco_transf_92"/>
</dbReference>
<evidence type="ECO:0000256" key="4">
    <source>
        <dbReference type="ARBA" id="ARBA00022679"/>
    </source>
</evidence>
<name>A0A8J1Y8Q7_OWEFU</name>
<gene>
    <name evidence="9" type="ORF">OFUS_LOCUS5818</name>
</gene>
<proteinExistence type="inferred from homology"/>
<evidence type="ECO:0000313" key="9">
    <source>
        <dbReference type="EMBL" id="CAH1778963.1"/>
    </source>
</evidence>
<keyword evidence="5" id="KW-0812">Transmembrane</keyword>
<evidence type="ECO:0000256" key="2">
    <source>
        <dbReference type="ARBA" id="ARBA00007647"/>
    </source>
</evidence>